<dbReference type="Proteomes" id="UP000001068">
    <property type="component" value="Chromosome"/>
</dbReference>
<dbReference type="EC" id="2.8.1.7" evidence="3 8"/>
<evidence type="ECO:0000256" key="4">
    <source>
        <dbReference type="ARBA" id="ARBA00022679"/>
    </source>
</evidence>
<dbReference type="Pfam" id="PF00266">
    <property type="entry name" value="Aminotran_5"/>
    <property type="match status" value="1"/>
</dbReference>
<evidence type="ECO:0000256" key="3">
    <source>
        <dbReference type="ARBA" id="ARBA00012239"/>
    </source>
</evidence>
<comment type="catalytic activity">
    <reaction evidence="6 8">
        <text>(sulfur carrier)-H + L-cysteine = (sulfur carrier)-SH + L-alanine</text>
        <dbReference type="Rhea" id="RHEA:43892"/>
        <dbReference type="Rhea" id="RHEA-COMP:14737"/>
        <dbReference type="Rhea" id="RHEA-COMP:14739"/>
        <dbReference type="ChEBI" id="CHEBI:29917"/>
        <dbReference type="ChEBI" id="CHEBI:35235"/>
        <dbReference type="ChEBI" id="CHEBI:57972"/>
        <dbReference type="ChEBI" id="CHEBI:64428"/>
        <dbReference type="EC" id="2.8.1.7"/>
    </reaction>
</comment>
<reference evidence="10 11" key="2">
    <citation type="journal article" date="2011" name="Stand. Genomic Sci.">
        <title>Complete genome sequence of Desulfurococcus mucosus type strain (O7/1).</title>
        <authorList>
            <person name="Wirth R."/>
            <person name="Chertkov O."/>
            <person name="Held B."/>
            <person name="Lapidus A."/>
            <person name="Nolan M."/>
            <person name="Lucas S."/>
            <person name="Hammon N."/>
            <person name="Deshpande S."/>
            <person name="Cheng J.F."/>
            <person name="Tapia R."/>
            <person name="Han C."/>
            <person name="Goodwin L."/>
            <person name="Pitluck S."/>
            <person name="Liolios K."/>
            <person name="Ioanna P."/>
            <person name="Ivanova N."/>
            <person name="Mavromatis K."/>
            <person name="Mikhailova N."/>
            <person name="Pati A."/>
            <person name="Chen A."/>
            <person name="Palaniappan K."/>
            <person name="Land M."/>
            <person name="Hauser L."/>
            <person name="Chang Y.J."/>
            <person name="Jeffries C.D."/>
            <person name="Bilek Y."/>
            <person name="Hader T."/>
            <person name="Rohde M."/>
            <person name="Spring S."/>
            <person name="Sikorski J."/>
            <person name="Goker M."/>
            <person name="Woyke T."/>
            <person name="Bristow J."/>
            <person name="Eisen J.A."/>
            <person name="Markowitz V."/>
            <person name="Hugenholtz P."/>
            <person name="Kyrpides N.C."/>
            <person name="Klenk H.P."/>
        </authorList>
    </citation>
    <scope>NUCLEOTIDE SEQUENCE [LARGE SCALE GENOMIC DNA]</scope>
    <source>
        <strain evidence="11">ATCC 35584 / DSM 2162 / JCM 9187 / O7/1</strain>
    </source>
</reference>
<dbReference type="STRING" id="765177.Desmu_0940"/>
<protein>
    <recommendedName>
        <fullName evidence="3 8">Cysteine desulfurase</fullName>
        <ecNumber evidence="3 8">2.8.1.7</ecNumber>
    </recommendedName>
</protein>
<dbReference type="Gene3D" id="3.90.1150.10">
    <property type="entry name" value="Aspartate Aminotransferase, domain 1"/>
    <property type="match status" value="1"/>
</dbReference>
<dbReference type="InterPro" id="IPR000192">
    <property type="entry name" value="Aminotrans_V_dom"/>
</dbReference>
<keyword evidence="5 8" id="KW-0663">Pyridoxal phosphate</keyword>
<name>E8R9R7_DESM0</name>
<keyword evidence="4 8" id="KW-0808">Transferase</keyword>
<dbReference type="PROSITE" id="PS00595">
    <property type="entry name" value="AA_TRANSFER_CLASS_5"/>
    <property type="match status" value="1"/>
</dbReference>
<dbReference type="InterPro" id="IPR015424">
    <property type="entry name" value="PyrdxlP-dep_Trfase"/>
</dbReference>
<dbReference type="InterPro" id="IPR010970">
    <property type="entry name" value="Cys_dSase_SufS"/>
</dbReference>
<evidence type="ECO:0000313" key="10">
    <source>
        <dbReference type="EMBL" id="ADV65243.1"/>
    </source>
</evidence>
<accession>E8R9R7</accession>
<evidence type="ECO:0000259" key="9">
    <source>
        <dbReference type="Pfam" id="PF00266"/>
    </source>
</evidence>
<evidence type="ECO:0000256" key="1">
    <source>
        <dbReference type="ARBA" id="ARBA00001933"/>
    </source>
</evidence>
<evidence type="ECO:0000256" key="8">
    <source>
        <dbReference type="RuleBase" id="RU004506"/>
    </source>
</evidence>
<gene>
    <name evidence="10" type="ordered locus">Desmu_0940</name>
</gene>
<comment type="function">
    <text evidence="8">Catalyzes the removal of elemental sulfur and selenium atoms from L-cysteine, L-cystine, L-selenocysteine, and L-selenocystine to produce L-alanine.</text>
</comment>
<dbReference type="GO" id="GO:0006534">
    <property type="term" value="P:cysteine metabolic process"/>
    <property type="evidence" value="ECO:0007669"/>
    <property type="project" value="UniProtKB-UniRule"/>
</dbReference>
<evidence type="ECO:0000313" key="11">
    <source>
        <dbReference type="Proteomes" id="UP000001068"/>
    </source>
</evidence>
<dbReference type="AlphaFoldDB" id="E8R9R7"/>
<dbReference type="EMBL" id="CP002363">
    <property type="protein sequence ID" value="ADV65243.1"/>
    <property type="molecule type" value="Genomic_DNA"/>
</dbReference>
<keyword evidence="11" id="KW-1185">Reference proteome</keyword>
<dbReference type="PANTHER" id="PTHR43586">
    <property type="entry name" value="CYSTEINE DESULFURASE"/>
    <property type="match status" value="1"/>
</dbReference>
<feature type="domain" description="Aminotransferase class V" evidence="9">
    <location>
        <begin position="24"/>
        <end position="395"/>
    </location>
</feature>
<dbReference type="PANTHER" id="PTHR43586:SF8">
    <property type="entry name" value="CYSTEINE DESULFURASE 1, CHLOROPLASTIC"/>
    <property type="match status" value="1"/>
</dbReference>
<dbReference type="HOGENOM" id="CLU_003433_2_5_2"/>
<comment type="cofactor">
    <cofactor evidence="1 7">
        <name>pyridoxal 5'-phosphate</name>
        <dbReference type="ChEBI" id="CHEBI:597326"/>
    </cofactor>
</comment>
<dbReference type="InterPro" id="IPR015422">
    <property type="entry name" value="PyrdxlP-dep_Trfase_small"/>
</dbReference>
<dbReference type="RefSeq" id="WP_013562465.1">
    <property type="nucleotide sequence ID" value="NC_014961.1"/>
</dbReference>
<dbReference type="GeneID" id="10153640"/>
<evidence type="ECO:0000256" key="2">
    <source>
        <dbReference type="ARBA" id="ARBA00010447"/>
    </source>
</evidence>
<evidence type="ECO:0000256" key="6">
    <source>
        <dbReference type="ARBA" id="ARBA00050776"/>
    </source>
</evidence>
<dbReference type="GO" id="GO:0031071">
    <property type="term" value="F:cysteine desulfurase activity"/>
    <property type="evidence" value="ECO:0007669"/>
    <property type="project" value="UniProtKB-UniRule"/>
</dbReference>
<dbReference type="Gene3D" id="3.40.640.10">
    <property type="entry name" value="Type I PLP-dependent aspartate aminotransferase-like (Major domain)"/>
    <property type="match status" value="1"/>
</dbReference>
<evidence type="ECO:0000256" key="5">
    <source>
        <dbReference type="ARBA" id="ARBA00022898"/>
    </source>
</evidence>
<dbReference type="NCBIfam" id="TIGR01979">
    <property type="entry name" value="sufS"/>
    <property type="match status" value="1"/>
</dbReference>
<sequence length="421" mass="47706">MLDPEEVRKDFPILTREVNGRRLVYFDNAATTQKPLQVINAISNYYMYHNANVHRGFHTLSQEASQMYEEAHEKVAKFINAYSWREVVFCSNTTEALNIVAYGWGLWNLREGDEIVLTVMDHHSSMLPWRIIAKLKGARVKYVDITDDGYLRYEQFEELISEKTRVVAFPIASNVLGTINDARRIARLAHRVGAIVVADGAQSVPHIPTDVRELEVDFLAFSGHKMLGPTGIGVLWGRQDLLESMHPFKVGGDTIKDVTLDDIVWHDLPWRFEAGTPNIAEGIGLGVAVEYLTRIGMSNVREHEKTLVEYTLKRMRELEDVEYYGPRNPADKTGVIAFNIKGLNHHTVGSALDLFGIAVRTGMHCAHPLHYRLGLKGTVRASYYIYNTLEEIDYFIESLEKIISLKDSLRSKPAKEVCTGT</sequence>
<evidence type="ECO:0000256" key="7">
    <source>
        <dbReference type="RuleBase" id="RU004504"/>
    </source>
</evidence>
<reference evidence="11" key="1">
    <citation type="submission" date="2010-11" db="EMBL/GenBank/DDBJ databases">
        <title>The complete genome of Desulfurococcus mucosus DSM 2162.</title>
        <authorList>
            <consortium name="US DOE Joint Genome Institute (JGI-PGF)"/>
            <person name="Lucas S."/>
            <person name="Copeland A."/>
            <person name="Lapidus A."/>
            <person name="Bruce D."/>
            <person name="Goodwin L."/>
            <person name="Pitluck S."/>
            <person name="Kyrpides N."/>
            <person name="Mavromatis K."/>
            <person name="Pagani I."/>
            <person name="Ivanova N."/>
            <person name="Ovchinnikova G."/>
            <person name="Chertkov O."/>
            <person name="Held B."/>
            <person name="Brettin T."/>
            <person name="Detter J.C."/>
            <person name="Tapia R."/>
            <person name="Han C."/>
            <person name="Land M."/>
            <person name="Hauser L."/>
            <person name="Markowitz V."/>
            <person name="Cheng J.-F."/>
            <person name="Hugenholtz P."/>
            <person name="Woyke T."/>
            <person name="Wu D."/>
            <person name="Wirth R."/>
            <person name="Bilek Y."/>
            <person name="Hader T."/>
            <person name="Klenk H.-P."/>
            <person name="Eisen J.A."/>
        </authorList>
    </citation>
    <scope>NUCLEOTIDE SEQUENCE [LARGE SCALE GENOMIC DNA]</scope>
    <source>
        <strain evidence="11">ATCC 35584 / DSM 2162 / JCM 9187 / O7/1</strain>
    </source>
</reference>
<comment type="similarity">
    <text evidence="2 8">Belongs to the class-V pyridoxal-phosphate-dependent aminotransferase family. Csd subfamily.</text>
</comment>
<proteinExistence type="inferred from homology"/>
<dbReference type="InterPro" id="IPR015421">
    <property type="entry name" value="PyrdxlP-dep_Trfase_major"/>
</dbReference>
<organism evidence="10 11">
    <name type="scientific">Desulfurococcus mucosus (strain ATCC 35584 / DSM 2162 / JCM 9187 / O7/1)</name>
    <dbReference type="NCBI Taxonomy" id="765177"/>
    <lineage>
        <taxon>Archaea</taxon>
        <taxon>Thermoproteota</taxon>
        <taxon>Thermoprotei</taxon>
        <taxon>Desulfurococcales</taxon>
        <taxon>Desulfurococcaceae</taxon>
        <taxon>Desulfurococcus</taxon>
    </lineage>
</organism>
<dbReference type="eggNOG" id="arCOG00065">
    <property type="taxonomic scope" value="Archaea"/>
</dbReference>
<dbReference type="KEGG" id="dmu:Desmu_0940"/>
<dbReference type="InterPro" id="IPR020578">
    <property type="entry name" value="Aminotrans_V_PyrdxlP_BS"/>
</dbReference>
<dbReference type="SUPFAM" id="SSF53383">
    <property type="entry name" value="PLP-dependent transferases"/>
    <property type="match status" value="1"/>
</dbReference>
<dbReference type="GO" id="GO:0030170">
    <property type="term" value="F:pyridoxal phosphate binding"/>
    <property type="evidence" value="ECO:0007669"/>
    <property type="project" value="UniProtKB-UniRule"/>
</dbReference>
<dbReference type="CDD" id="cd06453">
    <property type="entry name" value="SufS_like"/>
    <property type="match status" value="1"/>
</dbReference>